<keyword evidence="3" id="KW-1185">Reference proteome</keyword>
<dbReference type="RefSeq" id="WP_267654411.1">
    <property type="nucleotide sequence ID" value="NZ_JAOVZR010000001.1"/>
</dbReference>
<dbReference type="InterPro" id="IPR006311">
    <property type="entry name" value="TAT_signal"/>
</dbReference>
<organism evidence="2 3">
    <name type="scientific">Hoeflea algicola</name>
    <dbReference type="NCBI Taxonomy" id="2983763"/>
    <lineage>
        <taxon>Bacteria</taxon>
        <taxon>Pseudomonadati</taxon>
        <taxon>Pseudomonadota</taxon>
        <taxon>Alphaproteobacteria</taxon>
        <taxon>Hyphomicrobiales</taxon>
        <taxon>Rhizobiaceae</taxon>
        <taxon>Hoeflea</taxon>
    </lineage>
</organism>
<reference evidence="2" key="1">
    <citation type="submission" date="2022-10" db="EMBL/GenBank/DDBJ databases">
        <title>Hoeflea sp. G2-23, isolated from marine algae.</title>
        <authorList>
            <person name="Kristyanto S."/>
            <person name="Kim J.M."/>
            <person name="Jeon C.O."/>
        </authorList>
    </citation>
    <scope>NUCLEOTIDE SEQUENCE</scope>
    <source>
        <strain evidence="2">G2-23</strain>
    </source>
</reference>
<protein>
    <submittedName>
        <fullName evidence="2">Uncharacterized protein</fullName>
    </submittedName>
</protein>
<name>A0ABT3ZCD3_9HYPH</name>
<evidence type="ECO:0000313" key="3">
    <source>
        <dbReference type="Proteomes" id="UP001073227"/>
    </source>
</evidence>
<sequence length="174" mass="17951">MASRHACRPGFLLMVAALAGAATTAAQAACPQALAVYSEAGSNAEIAFSGPLGEADSMSHRFGLSFAGSGVMMEGVVMMAGEPDRPWGVVLHECPQGDATGAEIDACTVWQGPIYALDESGGAGWLTLAAGPQPASASLLLPDFSAAVMQSKAWREKRIEHLPGDVFRLSGCQE</sequence>
<keyword evidence="1" id="KW-0732">Signal</keyword>
<dbReference type="PROSITE" id="PS51318">
    <property type="entry name" value="TAT"/>
    <property type="match status" value="1"/>
</dbReference>
<accession>A0ABT3ZCD3</accession>
<evidence type="ECO:0000256" key="1">
    <source>
        <dbReference type="SAM" id="SignalP"/>
    </source>
</evidence>
<dbReference type="Proteomes" id="UP001073227">
    <property type="component" value="Unassembled WGS sequence"/>
</dbReference>
<feature type="signal peptide" evidence="1">
    <location>
        <begin position="1"/>
        <end position="28"/>
    </location>
</feature>
<feature type="chain" id="PRO_5045053282" evidence="1">
    <location>
        <begin position="29"/>
        <end position="174"/>
    </location>
</feature>
<dbReference type="EMBL" id="JAOVZR010000001">
    <property type="protein sequence ID" value="MCY0148881.1"/>
    <property type="molecule type" value="Genomic_DNA"/>
</dbReference>
<comment type="caution">
    <text evidence="2">The sequence shown here is derived from an EMBL/GenBank/DDBJ whole genome shotgun (WGS) entry which is preliminary data.</text>
</comment>
<proteinExistence type="predicted"/>
<evidence type="ECO:0000313" key="2">
    <source>
        <dbReference type="EMBL" id="MCY0148881.1"/>
    </source>
</evidence>
<gene>
    <name evidence="2" type="ORF">OEG84_14515</name>
</gene>